<protein>
    <submittedName>
        <fullName evidence="1">Uncharacterized protein</fullName>
    </submittedName>
</protein>
<sequence>MSDHLTDSPTGGIQRRTIVAGASWSIPVVATAIGAPLAAASNTGATLAFTNGPYSVAACGTLKDVVIRATTNGTTPVTEGTPITVALPSGLTWSNGDSGSRIVTADANGEAVLSGLKGTASSGTRTISASTADATTTAPVSVLSSPTAVTDGFGNTVTGIPAGATIADVTGTIDANGNRYLFARSEEGTLYVSINGAPFTVDSTSTTAVATNTGNPAAVIRAIDTPTGPVVYDGLTGAASPALTGIPAGRTVVDLVGTIDANNKTYVFARTDDDTLYVSIDRGPFTVDSTSTTAIATNTGNPAAVIRAIDTPTGPVVYDGLTGAASPALTGIPAGRTVVDLVGTIDANNKTYVFARTDDNTLYVSIDRGPFTVDSTSTTAVATNTGNPAAVIRAIDTPTGPVVYDGLTGAASPALTGIPAGRTVAELVGTIDANGVTYVFARTEDGSVYVSVNRAPFALQSTGATALATNTGNPAAVIVASQTATC</sequence>
<dbReference type="PROSITE" id="PS51318">
    <property type="entry name" value="TAT"/>
    <property type="match status" value="1"/>
</dbReference>
<dbReference type="RefSeq" id="WP_107574537.1">
    <property type="nucleotide sequence ID" value="NZ_PZPL01000001.1"/>
</dbReference>
<proteinExistence type="predicted"/>
<reference evidence="1 2" key="1">
    <citation type="submission" date="2018-03" db="EMBL/GenBank/DDBJ databases">
        <title>Bacteriophage NCPPB3778 and a type I-E CRISPR drive the evolution of the US Biological Select Agent, Rathayibacter toxicus.</title>
        <authorList>
            <person name="Davis E.W.II."/>
            <person name="Tabima J.F."/>
            <person name="Weisberg A.J."/>
            <person name="Dantas Lopes L."/>
            <person name="Wiseman M.S."/>
            <person name="Wiseman M.S."/>
            <person name="Pupko T."/>
            <person name="Belcher M.S."/>
            <person name="Sechler A.J."/>
            <person name="Tancos M.A."/>
            <person name="Schroeder B.K."/>
            <person name="Murray T.D."/>
            <person name="Luster D.G."/>
            <person name="Schneider W.L."/>
            <person name="Rogers E."/>
            <person name="Andreote F.D."/>
            <person name="Grunwald N.J."/>
            <person name="Putnam M.L."/>
            <person name="Chang J.H."/>
        </authorList>
    </citation>
    <scope>NUCLEOTIDE SEQUENCE [LARGE SCALE GENOMIC DNA]</scope>
    <source>
        <strain evidence="1 2">DSM 15933</strain>
    </source>
</reference>
<name>A0A2T4UTQ9_9MICO</name>
<comment type="caution">
    <text evidence="1">The sequence shown here is derived from an EMBL/GenBank/DDBJ whole genome shotgun (WGS) entry which is preliminary data.</text>
</comment>
<accession>A0A2T4UTQ9</accession>
<evidence type="ECO:0000313" key="1">
    <source>
        <dbReference type="EMBL" id="PTL72924.1"/>
    </source>
</evidence>
<gene>
    <name evidence="1" type="ORF">C1I63_08730</name>
</gene>
<dbReference type="AlphaFoldDB" id="A0A2T4UTQ9"/>
<dbReference type="InterPro" id="IPR006311">
    <property type="entry name" value="TAT_signal"/>
</dbReference>
<evidence type="ECO:0000313" key="2">
    <source>
        <dbReference type="Proteomes" id="UP000241085"/>
    </source>
</evidence>
<dbReference type="SUPFAM" id="SSF89372">
    <property type="entry name" value="Fucose-specific lectin"/>
    <property type="match status" value="1"/>
</dbReference>
<organism evidence="1 2">
    <name type="scientific">Rathayibacter caricis DSM 15933</name>
    <dbReference type="NCBI Taxonomy" id="1328867"/>
    <lineage>
        <taxon>Bacteria</taxon>
        <taxon>Bacillati</taxon>
        <taxon>Actinomycetota</taxon>
        <taxon>Actinomycetes</taxon>
        <taxon>Micrococcales</taxon>
        <taxon>Microbacteriaceae</taxon>
        <taxon>Rathayibacter</taxon>
    </lineage>
</organism>
<dbReference type="EMBL" id="PZPL01000001">
    <property type="protein sequence ID" value="PTL72924.1"/>
    <property type="molecule type" value="Genomic_DNA"/>
</dbReference>
<keyword evidence="2" id="KW-1185">Reference proteome</keyword>
<dbReference type="Proteomes" id="UP000241085">
    <property type="component" value="Unassembled WGS sequence"/>
</dbReference>